<comment type="caution">
    <text evidence="1">The sequence shown here is derived from an EMBL/GenBank/DDBJ whole genome shotgun (WGS) entry which is preliminary data.</text>
</comment>
<evidence type="ECO:0000313" key="2">
    <source>
        <dbReference type="Proteomes" id="UP000824120"/>
    </source>
</evidence>
<proteinExistence type="predicted"/>
<protein>
    <submittedName>
        <fullName evidence="1">Uncharacterized protein</fullName>
    </submittedName>
</protein>
<gene>
    <name evidence="1" type="ORF">H5410_057343</name>
</gene>
<accession>A0A9J5WMR9</accession>
<reference evidence="1 2" key="1">
    <citation type="submission" date="2020-09" db="EMBL/GenBank/DDBJ databases">
        <title>De no assembly of potato wild relative species, Solanum commersonii.</title>
        <authorList>
            <person name="Cho K."/>
        </authorList>
    </citation>
    <scope>NUCLEOTIDE SEQUENCE [LARGE SCALE GENOMIC DNA]</scope>
    <source>
        <strain evidence="1">LZ3.2</strain>
        <tissue evidence="1">Leaf</tissue>
    </source>
</reference>
<dbReference type="EMBL" id="JACXVP010000011">
    <property type="protein sequence ID" value="KAG5577209.1"/>
    <property type="molecule type" value="Genomic_DNA"/>
</dbReference>
<organism evidence="1 2">
    <name type="scientific">Solanum commersonii</name>
    <name type="common">Commerson's wild potato</name>
    <name type="synonym">Commerson's nightshade</name>
    <dbReference type="NCBI Taxonomy" id="4109"/>
    <lineage>
        <taxon>Eukaryota</taxon>
        <taxon>Viridiplantae</taxon>
        <taxon>Streptophyta</taxon>
        <taxon>Embryophyta</taxon>
        <taxon>Tracheophyta</taxon>
        <taxon>Spermatophyta</taxon>
        <taxon>Magnoliopsida</taxon>
        <taxon>eudicotyledons</taxon>
        <taxon>Gunneridae</taxon>
        <taxon>Pentapetalae</taxon>
        <taxon>asterids</taxon>
        <taxon>lamiids</taxon>
        <taxon>Solanales</taxon>
        <taxon>Solanaceae</taxon>
        <taxon>Solanoideae</taxon>
        <taxon>Solaneae</taxon>
        <taxon>Solanum</taxon>
    </lineage>
</organism>
<dbReference type="AlphaFoldDB" id="A0A9J5WMR9"/>
<sequence length="50" mass="5801">MGKSKWDASKRKQALSDVDFAGVFNSTHIWTCELKLYRSPSIHGYMQRKP</sequence>
<name>A0A9J5WMR9_SOLCO</name>
<keyword evidence="2" id="KW-1185">Reference proteome</keyword>
<dbReference type="Proteomes" id="UP000824120">
    <property type="component" value="Chromosome 11"/>
</dbReference>
<evidence type="ECO:0000313" key="1">
    <source>
        <dbReference type="EMBL" id="KAG5577209.1"/>
    </source>
</evidence>